<evidence type="ECO:0000313" key="2">
    <source>
        <dbReference type="Proteomes" id="UP000698752"/>
    </source>
</evidence>
<proteinExistence type="predicted"/>
<organism evidence="1 2">
    <name type="scientific">Neoroseomonas terrae</name>
    <dbReference type="NCBI Taxonomy" id="424799"/>
    <lineage>
        <taxon>Bacteria</taxon>
        <taxon>Pseudomonadati</taxon>
        <taxon>Pseudomonadota</taxon>
        <taxon>Alphaproteobacteria</taxon>
        <taxon>Acetobacterales</taxon>
        <taxon>Acetobacteraceae</taxon>
        <taxon>Neoroseomonas</taxon>
    </lineage>
</organism>
<sequence length="131" mass="14322">MAVLSSLSFEAGPRSLSSTIGRLDLYGRITERHLRWAWLALVKEGPSLEIIAGPLAVTVSWGNMANTDPAARVWAWRRAEAADASHQSMLEDECADVLPAQLAFEDQRREPTRCPYLSVIEGGRAVTSAIS</sequence>
<keyword evidence="2" id="KW-1185">Reference proteome</keyword>
<gene>
    <name evidence="1" type="ORF">GXW78_24055</name>
</gene>
<dbReference type="EMBL" id="JAAEDI010000033">
    <property type="protein sequence ID" value="MBR0652752.1"/>
    <property type="molecule type" value="Genomic_DNA"/>
</dbReference>
<reference evidence="2" key="1">
    <citation type="journal article" date="2021" name="Syst. Appl. Microbiol.">
        <title>Roseomonas hellenica sp. nov., isolated from roots of wild-growing Alkanna tinctoria.</title>
        <authorList>
            <person name="Rat A."/>
            <person name="Naranjo H.D."/>
            <person name="Lebbe L."/>
            <person name="Cnockaert M."/>
            <person name="Krigas N."/>
            <person name="Grigoriadou K."/>
            <person name="Maloupa E."/>
            <person name="Willems A."/>
        </authorList>
    </citation>
    <scope>NUCLEOTIDE SEQUENCE [LARGE SCALE GENOMIC DNA]</scope>
    <source>
        <strain evidence="2">LMG 31159</strain>
    </source>
</reference>
<accession>A0ABS5EQ70</accession>
<dbReference type="Proteomes" id="UP000698752">
    <property type="component" value="Unassembled WGS sequence"/>
</dbReference>
<name>A0ABS5EQ70_9PROT</name>
<evidence type="ECO:0000313" key="1">
    <source>
        <dbReference type="EMBL" id="MBR0652752.1"/>
    </source>
</evidence>
<protein>
    <submittedName>
        <fullName evidence="1">Uncharacterized protein</fullName>
    </submittedName>
</protein>
<dbReference type="RefSeq" id="WP_211871464.1">
    <property type="nucleotide sequence ID" value="NZ_JAAEDI010000033.1"/>
</dbReference>
<comment type="caution">
    <text evidence="1">The sequence shown here is derived from an EMBL/GenBank/DDBJ whole genome shotgun (WGS) entry which is preliminary data.</text>
</comment>